<evidence type="ECO:0000256" key="1">
    <source>
        <dbReference type="SAM" id="Coils"/>
    </source>
</evidence>
<accession>A0A350HBI4</accession>
<evidence type="ECO:0000313" key="4">
    <source>
        <dbReference type="Proteomes" id="UP000264062"/>
    </source>
</evidence>
<evidence type="ECO:0000259" key="2">
    <source>
        <dbReference type="Pfam" id="PF02591"/>
    </source>
</evidence>
<dbReference type="AlphaFoldDB" id="A0A350HBI4"/>
<dbReference type="EMBL" id="DMZY01000203">
    <property type="protein sequence ID" value="HAV92900.1"/>
    <property type="molecule type" value="Genomic_DNA"/>
</dbReference>
<keyword evidence="1" id="KW-0175">Coiled coil</keyword>
<dbReference type="Pfam" id="PF02591">
    <property type="entry name" value="Zn_ribbon_9"/>
    <property type="match status" value="1"/>
</dbReference>
<proteinExistence type="predicted"/>
<protein>
    <recommendedName>
        <fullName evidence="2">C4-type zinc ribbon domain-containing protein</fullName>
    </recommendedName>
</protein>
<evidence type="ECO:0000313" key="3">
    <source>
        <dbReference type="EMBL" id="HAV92900.1"/>
    </source>
</evidence>
<name>A0A350HBI4_UNCW3</name>
<sequence length="261" mass="30337">MTEITEGVPQGTPFLFSGGFMLDEVMELLYDIAKIDSEISAIKRKMGDEPLKRKELQNQLAETEKNFASISDKRDENDKNNKILEDEINVLKEKMRSDKQYLSTVKSNEEYMMILEGLKHKQEKINEDESTLLKNLTENEKYDEIIKKYEGESSKANELRGEIEKINQNLKLYEQDMLIKNDERGRMIHRLPDDLSRKYLRIHEKRRGVAIVIIESAHCQGCFAEIPAQLYDKVKSMKNVEICLSCGRMLLHKKDEGSTQV</sequence>
<dbReference type="Proteomes" id="UP000264062">
    <property type="component" value="Unassembled WGS sequence"/>
</dbReference>
<feature type="coiled-coil region" evidence="1">
    <location>
        <begin position="53"/>
        <end position="94"/>
    </location>
</feature>
<comment type="caution">
    <text evidence="3">The sequence shown here is derived from an EMBL/GenBank/DDBJ whole genome shotgun (WGS) entry which is preliminary data.</text>
</comment>
<organism evidence="3 4">
    <name type="scientific">candidate division WOR-3 bacterium</name>
    <dbReference type="NCBI Taxonomy" id="2052148"/>
    <lineage>
        <taxon>Bacteria</taxon>
        <taxon>Bacteria division WOR-3</taxon>
    </lineage>
</organism>
<reference evidence="3 4" key="1">
    <citation type="journal article" date="2018" name="Nat. Biotechnol.">
        <title>A standardized bacterial taxonomy based on genome phylogeny substantially revises the tree of life.</title>
        <authorList>
            <person name="Parks D.H."/>
            <person name="Chuvochina M."/>
            <person name="Waite D.W."/>
            <person name="Rinke C."/>
            <person name="Skarshewski A."/>
            <person name="Chaumeil P.A."/>
            <person name="Hugenholtz P."/>
        </authorList>
    </citation>
    <scope>NUCLEOTIDE SEQUENCE [LARGE SCALE GENOMIC DNA]</scope>
    <source>
        <strain evidence="3">UBA9956</strain>
    </source>
</reference>
<dbReference type="InterPro" id="IPR003743">
    <property type="entry name" value="Zf-RING_7"/>
</dbReference>
<feature type="coiled-coil region" evidence="1">
    <location>
        <begin position="149"/>
        <end position="183"/>
    </location>
</feature>
<feature type="domain" description="C4-type zinc ribbon" evidence="2">
    <location>
        <begin position="219"/>
        <end position="250"/>
    </location>
</feature>
<dbReference type="Gene3D" id="1.10.287.1490">
    <property type="match status" value="1"/>
</dbReference>
<gene>
    <name evidence="3" type="ORF">DCW38_06950</name>
</gene>